<proteinExistence type="inferred from homology"/>
<dbReference type="Gene3D" id="3.40.190.10">
    <property type="entry name" value="Periplasmic binding protein-like II"/>
    <property type="match status" value="2"/>
</dbReference>
<sequence length="161" mass="18401">LALYYCSTPPKNMKVTALFNEEIFPVCSPAYLSQHPEAGNLEQLGACTWLWLEDQHRDWIGWKEWFQRLGHPAPEPRRRININNYSMLIQSALAGQGIALAWTRLLGDHLQTGNLVRPTSAILSTDAQFCLLEPLGQVPNRQSVNRFREWLMARLAQTEDA</sequence>
<evidence type="ECO:0000313" key="3">
    <source>
        <dbReference type="EMBL" id="MCW1247297.1"/>
    </source>
</evidence>
<reference evidence="3" key="1">
    <citation type="submission" date="2022-07" db="EMBL/GenBank/DDBJ databases">
        <title>Pseudomonas agronomica sp. nov.: a novel bacterium with biotechnological application in the synthesis of biofertilizers from valorized agricultural residues.</title>
        <authorList>
            <person name="Robas M."/>
            <person name="Fernandez V.M."/>
            <person name="Luna L."/>
            <person name="Provanza A."/>
            <person name="Jimenez P.A."/>
        </authorList>
    </citation>
    <scope>NUCLEOTIDE SEQUENCE</scope>
    <source>
        <strain evidence="3">SAICEU22T</strain>
    </source>
</reference>
<dbReference type="RefSeq" id="WP_264431059.1">
    <property type="nucleotide sequence ID" value="NZ_JAOSHO010000476.1"/>
</dbReference>
<gene>
    <name evidence="3" type="ORF">OC610_22965</name>
</gene>
<keyword evidence="4" id="KW-1185">Reference proteome</keyword>
<dbReference type="PANTHER" id="PTHR30537">
    <property type="entry name" value="HTH-TYPE TRANSCRIPTIONAL REGULATOR"/>
    <property type="match status" value="1"/>
</dbReference>
<dbReference type="InterPro" id="IPR058163">
    <property type="entry name" value="LysR-type_TF_proteobact-type"/>
</dbReference>
<evidence type="ECO:0000313" key="4">
    <source>
        <dbReference type="Proteomes" id="UP001061999"/>
    </source>
</evidence>
<organism evidence="3 4">
    <name type="scientific">Pseudomonas agronomica</name>
    <dbReference type="NCBI Taxonomy" id="2979328"/>
    <lineage>
        <taxon>Bacteria</taxon>
        <taxon>Pseudomonadati</taxon>
        <taxon>Pseudomonadota</taxon>
        <taxon>Gammaproteobacteria</taxon>
        <taxon>Pseudomonadales</taxon>
        <taxon>Pseudomonadaceae</taxon>
        <taxon>Pseudomonas</taxon>
    </lineage>
</organism>
<comment type="caution">
    <text evidence="3">The sequence shown here is derived from an EMBL/GenBank/DDBJ whole genome shotgun (WGS) entry which is preliminary data.</text>
</comment>
<evidence type="ECO:0000256" key="1">
    <source>
        <dbReference type="ARBA" id="ARBA00009437"/>
    </source>
</evidence>
<dbReference type="EMBL" id="JAOSHO010000476">
    <property type="protein sequence ID" value="MCW1247297.1"/>
    <property type="molecule type" value="Genomic_DNA"/>
</dbReference>
<accession>A0ABT3FDW0</accession>
<feature type="non-terminal residue" evidence="3">
    <location>
        <position position="1"/>
    </location>
</feature>
<evidence type="ECO:0000259" key="2">
    <source>
        <dbReference type="Pfam" id="PF03466"/>
    </source>
</evidence>
<dbReference type="PANTHER" id="PTHR30537:SF26">
    <property type="entry name" value="GLYCINE CLEAVAGE SYSTEM TRANSCRIPTIONAL ACTIVATOR"/>
    <property type="match status" value="1"/>
</dbReference>
<feature type="domain" description="LysR substrate-binding" evidence="2">
    <location>
        <begin position="2"/>
        <end position="155"/>
    </location>
</feature>
<dbReference type="InterPro" id="IPR005119">
    <property type="entry name" value="LysR_subst-bd"/>
</dbReference>
<comment type="similarity">
    <text evidence="1">Belongs to the LysR transcriptional regulatory family.</text>
</comment>
<name>A0ABT3FDW0_9PSED</name>
<dbReference type="Pfam" id="PF03466">
    <property type="entry name" value="LysR_substrate"/>
    <property type="match status" value="1"/>
</dbReference>
<dbReference type="Proteomes" id="UP001061999">
    <property type="component" value="Unassembled WGS sequence"/>
</dbReference>
<dbReference type="SUPFAM" id="SSF53850">
    <property type="entry name" value="Periplasmic binding protein-like II"/>
    <property type="match status" value="1"/>
</dbReference>
<protein>
    <submittedName>
        <fullName evidence="3">LysR substrate-binding domain-containing protein</fullName>
    </submittedName>
</protein>